<comment type="caution">
    <text evidence="10">The sequence shown here is derived from an EMBL/GenBank/DDBJ whole genome shotgun (WGS) entry which is preliminary data.</text>
</comment>
<feature type="compositionally biased region" description="Low complexity" evidence="7">
    <location>
        <begin position="15"/>
        <end position="31"/>
    </location>
</feature>
<evidence type="ECO:0000256" key="8">
    <source>
        <dbReference type="SAM" id="Phobius"/>
    </source>
</evidence>
<evidence type="ECO:0000256" key="7">
    <source>
        <dbReference type="SAM" id="MobiDB-lite"/>
    </source>
</evidence>
<evidence type="ECO:0000256" key="4">
    <source>
        <dbReference type="ARBA" id="ARBA00022970"/>
    </source>
</evidence>
<evidence type="ECO:0000256" key="1">
    <source>
        <dbReference type="ARBA" id="ARBA00004141"/>
    </source>
</evidence>
<evidence type="ECO:0000256" key="5">
    <source>
        <dbReference type="ARBA" id="ARBA00022989"/>
    </source>
</evidence>
<dbReference type="InterPro" id="IPR004841">
    <property type="entry name" value="AA-permease/SLC12A_dom"/>
</dbReference>
<dbReference type="VEuPathDB" id="FungiDB:G647_03593"/>
<dbReference type="eggNOG" id="KOG1286">
    <property type="taxonomic scope" value="Eukaryota"/>
</dbReference>
<keyword evidence="2" id="KW-0813">Transport</keyword>
<dbReference type="InterPro" id="IPR050524">
    <property type="entry name" value="APC_YAT"/>
</dbReference>
<dbReference type="PROSITE" id="PS00218">
    <property type="entry name" value="AMINO_ACID_PERMEASE_1"/>
    <property type="match status" value="1"/>
</dbReference>
<feature type="transmembrane region" description="Helical" evidence="8">
    <location>
        <begin position="304"/>
        <end position="325"/>
    </location>
</feature>
<dbReference type="VEuPathDB" id="FungiDB:CLCR_01441"/>
<name>A0A1C1CB41_9EURO</name>
<dbReference type="Proteomes" id="UP000094526">
    <property type="component" value="Unassembled WGS sequence"/>
</dbReference>
<feature type="region of interest" description="Disordered" evidence="7">
    <location>
        <begin position="1"/>
        <end position="81"/>
    </location>
</feature>
<sequence>MAATHDEYPLTTAHSNNGEGSSSRGSSSQGELAANGLQPRAVVVEARRGSEHTQRSDGGDEPVDYADVDVHDDSGEERVNTSLRRDLGERHVNMIAFSCVIGIGLFLQNGRIINLAGPGMAWLAYPLMGSIVWSVQAALGEMTALFPVPGALFELPCRFFDQSIGYAVGWMSWFAWVVIIAAELQGVAGLFQFGFSPADLQRLDYPEPSLKWSTSDVDPAVWISIFLVLTLAVNLVRVRWFGEIEYWIGLMKMVFIVGLILFNIGINIETGTHFRFYNDPWGFISRAWITPSGDEETGGWGHLAGVWSAMTLTIFSMIGFEAVTVTAAENRELRTFEGVKISSRKIAMRIILLYSLATFTVGLNVPYDEPLLVNREISALDNGTHSAFVLAAIRAGKTFWPRFFNGFFILSATSSGINSLYLSSRILHALALSEKAWPRFLRKFQERLQETGSQGVPRNAVFLSWLFGFLGYLAAGKTPSHGLRLTNGGSMKLASSAARIPRASIDPGQDLGAYSRKKTTMTYPYRSNWQPLRTCYALFGCTMLILFNGWRSISPFSGADFVASYISVSLPNHGTCFILEGPESDPPQVFIFIALCVLYRWHLHRQILPRLQPTLYLRHPVMVDLTDEKYGRDKLAFGKEDNLSTKIVKTGEWIWVWLK</sequence>
<evidence type="ECO:0000259" key="9">
    <source>
        <dbReference type="Pfam" id="PF00324"/>
    </source>
</evidence>
<dbReference type="InterPro" id="IPR004840">
    <property type="entry name" value="Amino_acid_permease_CS"/>
</dbReference>
<feature type="transmembrane region" description="Helical" evidence="8">
    <location>
        <begin position="346"/>
        <end position="365"/>
    </location>
</feature>
<evidence type="ECO:0000313" key="10">
    <source>
        <dbReference type="EMBL" id="OCT45696.1"/>
    </source>
</evidence>
<keyword evidence="3 8" id="KW-0812">Transmembrane</keyword>
<evidence type="ECO:0000256" key="6">
    <source>
        <dbReference type="ARBA" id="ARBA00023136"/>
    </source>
</evidence>
<dbReference type="AlphaFoldDB" id="A0A1C1CB41"/>
<comment type="subcellular location">
    <subcellularLocation>
        <location evidence="1">Membrane</location>
        <topology evidence="1">Multi-pass membrane protein</topology>
    </subcellularLocation>
</comment>
<reference evidence="11" key="1">
    <citation type="submission" date="2015-07" db="EMBL/GenBank/DDBJ databases">
        <authorList>
            <person name="Teixeira M.M."/>
            <person name="Souza R.C."/>
            <person name="Almeida L.G."/>
            <person name="Vicente V.A."/>
            <person name="de Hoog S."/>
            <person name="Bocca A.L."/>
            <person name="de Almeida S.R."/>
            <person name="Vasconcelos A.T."/>
            <person name="Felipe M.S."/>
        </authorList>
    </citation>
    <scope>NUCLEOTIDE SEQUENCE [LARGE SCALE GENOMIC DNA]</scope>
    <source>
        <strain evidence="11">KSF</strain>
    </source>
</reference>
<feature type="transmembrane region" description="Helical" evidence="8">
    <location>
        <begin position="92"/>
        <end position="110"/>
    </location>
</feature>
<dbReference type="Pfam" id="PF00324">
    <property type="entry name" value="AA_permease"/>
    <property type="match status" value="1"/>
</dbReference>
<feature type="domain" description="Amino acid permease/ SLC12A" evidence="9">
    <location>
        <begin position="91"/>
        <end position="479"/>
    </location>
</feature>
<gene>
    <name evidence="10" type="ORF">CLCR_01441</name>
</gene>
<feature type="transmembrane region" description="Helical" evidence="8">
    <location>
        <begin position="220"/>
        <end position="238"/>
    </location>
</feature>
<dbReference type="STRING" id="86049.A0A1C1CB41"/>
<feature type="transmembrane region" description="Helical" evidence="8">
    <location>
        <begin position="173"/>
        <end position="195"/>
    </location>
</feature>
<accession>A0A1C1CB41</accession>
<evidence type="ECO:0000256" key="3">
    <source>
        <dbReference type="ARBA" id="ARBA00022692"/>
    </source>
</evidence>
<keyword evidence="11" id="KW-1185">Reference proteome</keyword>
<feature type="compositionally biased region" description="Basic and acidic residues" evidence="7">
    <location>
        <begin position="68"/>
        <end position="81"/>
    </location>
</feature>
<dbReference type="PANTHER" id="PTHR43341:SF35">
    <property type="entry name" value="ACID TRANSPORTER, PUTATIVE-RELATED"/>
    <property type="match status" value="1"/>
</dbReference>
<proteinExistence type="predicted"/>
<keyword evidence="6 8" id="KW-0472">Membrane</keyword>
<feature type="transmembrane region" description="Helical" evidence="8">
    <location>
        <begin position="250"/>
        <end position="268"/>
    </location>
</feature>
<organism evidence="10 11">
    <name type="scientific">Cladophialophora carrionii</name>
    <dbReference type="NCBI Taxonomy" id="86049"/>
    <lineage>
        <taxon>Eukaryota</taxon>
        <taxon>Fungi</taxon>
        <taxon>Dikarya</taxon>
        <taxon>Ascomycota</taxon>
        <taxon>Pezizomycotina</taxon>
        <taxon>Eurotiomycetes</taxon>
        <taxon>Chaetothyriomycetidae</taxon>
        <taxon>Chaetothyriales</taxon>
        <taxon>Herpotrichiellaceae</taxon>
        <taxon>Cladophialophora</taxon>
    </lineage>
</organism>
<dbReference type="GO" id="GO:0016020">
    <property type="term" value="C:membrane"/>
    <property type="evidence" value="ECO:0007669"/>
    <property type="project" value="UniProtKB-SubCell"/>
</dbReference>
<protein>
    <submittedName>
        <fullName evidence="10">Proline-specific permease</fullName>
    </submittedName>
</protein>
<keyword evidence="4" id="KW-0029">Amino-acid transport</keyword>
<evidence type="ECO:0000313" key="11">
    <source>
        <dbReference type="Proteomes" id="UP000094526"/>
    </source>
</evidence>
<dbReference type="Gene3D" id="1.20.1740.10">
    <property type="entry name" value="Amino acid/polyamine transporter I"/>
    <property type="match status" value="1"/>
</dbReference>
<dbReference type="GO" id="GO:0015171">
    <property type="term" value="F:amino acid transmembrane transporter activity"/>
    <property type="evidence" value="ECO:0007669"/>
    <property type="project" value="TreeGrafter"/>
</dbReference>
<keyword evidence="5 8" id="KW-1133">Transmembrane helix</keyword>
<feature type="transmembrane region" description="Helical" evidence="8">
    <location>
        <begin position="130"/>
        <end position="153"/>
    </location>
</feature>
<dbReference type="OrthoDB" id="3900342at2759"/>
<evidence type="ECO:0000256" key="2">
    <source>
        <dbReference type="ARBA" id="ARBA00022448"/>
    </source>
</evidence>
<feature type="compositionally biased region" description="Basic and acidic residues" evidence="7">
    <location>
        <begin position="45"/>
        <end position="58"/>
    </location>
</feature>
<dbReference type="PANTHER" id="PTHR43341">
    <property type="entry name" value="AMINO ACID PERMEASE"/>
    <property type="match status" value="1"/>
</dbReference>
<dbReference type="EMBL" id="LGRB01000019">
    <property type="protein sequence ID" value="OCT45696.1"/>
    <property type="molecule type" value="Genomic_DNA"/>
</dbReference>